<reference evidence="2" key="1">
    <citation type="submission" date="2023-11" db="EMBL/GenBank/DDBJ databases">
        <title>Antimicrobial resistance in invasive Streptococcus suis isolated in Spain and the associated genetic mechanisms.</title>
        <authorList>
            <person name="Uruen C."/>
            <person name="Arenas J.A."/>
        </authorList>
    </citation>
    <scope>NUCLEOTIDE SEQUENCE</scope>
    <source>
        <strain evidence="2">Ss_70</strain>
    </source>
</reference>
<dbReference type="InterPro" id="IPR036234">
    <property type="entry name" value="SA_I/II_PAC_V_sf"/>
</dbReference>
<evidence type="ECO:0000259" key="1">
    <source>
        <dbReference type="Pfam" id="PF08363"/>
    </source>
</evidence>
<comment type="caution">
    <text evidence="2">The sequence shown here is derived from an EMBL/GenBank/DDBJ whole genome shotgun (WGS) entry which is preliminary data.</text>
</comment>
<dbReference type="AlphaFoldDB" id="A0AAW9DJC3"/>
<dbReference type="EMBL" id="JAWWZK010000413">
    <property type="protein sequence ID" value="MDX5039176.1"/>
    <property type="molecule type" value="Genomic_DNA"/>
</dbReference>
<organism evidence="2 3">
    <name type="scientific">Streptococcus suis</name>
    <dbReference type="NCBI Taxonomy" id="1307"/>
    <lineage>
        <taxon>Bacteria</taxon>
        <taxon>Bacillati</taxon>
        <taxon>Bacillota</taxon>
        <taxon>Bacilli</taxon>
        <taxon>Lactobacillales</taxon>
        <taxon>Streptococcaceae</taxon>
        <taxon>Streptococcus</taxon>
    </lineage>
</organism>
<name>A0AAW9DJC3_STRSU</name>
<evidence type="ECO:0000313" key="2">
    <source>
        <dbReference type="EMBL" id="MDX5039176.1"/>
    </source>
</evidence>
<proteinExistence type="predicted"/>
<dbReference type="Pfam" id="PF08363">
    <property type="entry name" value="GbpC"/>
    <property type="match status" value="1"/>
</dbReference>
<feature type="non-terminal residue" evidence="2">
    <location>
        <position position="1"/>
    </location>
</feature>
<dbReference type="SUPFAM" id="SSF74914">
    <property type="entry name" value="V-region of surface antigen I/II (SA I/II, PAC)"/>
    <property type="match status" value="1"/>
</dbReference>
<feature type="non-terminal residue" evidence="2">
    <location>
        <position position="119"/>
    </location>
</feature>
<evidence type="ECO:0000313" key="3">
    <source>
        <dbReference type="Proteomes" id="UP001270004"/>
    </source>
</evidence>
<dbReference type="Gene3D" id="2.60.530.10">
    <property type="entry name" value="Major cell-surface adhesin PAc"/>
    <property type="match status" value="1"/>
</dbReference>
<gene>
    <name evidence="2" type="ORF">SHY70_13040</name>
</gene>
<sequence>LKSEVGSSIISVFQDPTKTVAFASDATKGFVGEGDELGLEISYYTASGKVTATKENPIVFSLSSMNSLGEESYYEYVRGLSSNLRFVPITGSQVNKYNDKIYARNSIDTIEPYNSHDSV</sequence>
<dbReference type="Proteomes" id="UP001270004">
    <property type="component" value="Unassembled WGS sequence"/>
</dbReference>
<accession>A0AAW9DJC3</accession>
<dbReference type="RefSeq" id="WP_319444606.1">
    <property type="nucleotide sequence ID" value="NZ_JAWWZK010000413.1"/>
</dbReference>
<feature type="domain" description="Glucan-binding protein C/Surface antigen I/II V-domain" evidence="1">
    <location>
        <begin position="6"/>
        <end position="108"/>
    </location>
</feature>
<protein>
    <submittedName>
        <fullName evidence="2">GbpC/Spa domain-containing protein</fullName>
    </submittedName>
</protein>
<dbReference type="InterPro" id="IPR013574">
    <property type="entry name" value="Glucan-bd_C/Surface_Ag-I/II_V"/>
</dbReference>